<name>A0AA41VGR5_PAPNU</name>
<dbReference type="PANTHER" id="PTHR31580">
    <property type="entry name" value="FILAMENT-LIKE PLANT PROTEIN 4"/>
    <property type="match status" value="1"/>
</dbReference>
<proteinExistence type="inferred from homology"/>
<accession>A0AA41VGR5</accession>
<evidence type="ECO:0000256" key="2">
    <source>
        <dbReference type="ARBA" id="ARBA00023054"/>
    </source>
</evidence>
<dbReference type="PANTHER" id="PTHR31580:SF4">
    <property type="entry name" value="FILAMENT-LIKE PLANT PROTEIN 6"/>
    <property type="match status" value="1"/>
</dbReference>
<evidence type="ECO:0000256" key="4">
    <source>
        <dbReference type="SAM" id="MobiDB-lite"/>
    </source>
</evidence>
<dbReference type="AlphaFoldDB" id="A0AA41VGR5"/>
<feature type="region of interest" description="Disordered" evidence="4">
    <location>
        <begin position="959"/>
        <end position="979"/>
    </location>
</feature>
<keyword evidence="6" id="KW-1185">Reference proteome</keyword>
<evidence type="ECO:0000313" key="5">
    <source>
        <dbReference type="EMBL" id="MCL7040989.1"/>
    </source>
</evidence>
<sequence>MDRRSWPWKKKHSDKTSTLPDSVLATLASATSEGDQDISKKVKYVQIPLESYTHLMDLENEVKTLNDQVNVLNENLSAAQSEITTKENHVKQHTKVAEDAVAGWEKAEAEALALKNELESVMLLKLTAEDRASHLDGALKECMKQIRNVKEEHEKKLQENFLSKTKQIEKIKLEFEAQLEDLDQELHRSAAEIAALSRSLHDRSAMLMKINEEKSQAEVDIELLKANIESCEREINSLKYEVHVVSKELEIRNEERNMSLKSAEVANKNHLESVKKIAKLEAECQRLRGLVRKKLPGPAALAQMKQEVEYLGRDCADNRFRRSPVKNFNPHLSLHSEVSIDSVQQCHKENEFLTARLLSTEEETKMLKEALATLNSELQDSRNMFAKAASKLRDMEEQLQVLNQHKISRKISIETITESSPSQNASNPPSLTSISEDGIDEEGSSGEGWATEFKKEKHVSNGTNKVDHQNHDELMDDFLEMERLACSSTEINDAISVPDNGDQNTSIDISHPGNLRVGQQLELDAKWTISNQVSLNELQAKISILFKPEFKDADVAKVLEGIKRVMQDIVLPPCSALYTLNDKPSCEATNNEQNALQYVGENVEIGICLNEDRKLDDPTELHLEQELSSAVSQIHDFVVSVGKEAMAVQDVSCGGYDFTQGIGEFSESVSRVLCKKMSLVEFLLGLAHVLAKVGELSINVLAYKGIEREISSDYIDKVTLLENNIARSTSDTEILHEGGLSPGSMSNNMLCKCLLNLDALNSEKDTLAMELARYTENLDHAKVQLEETEKLVIELKSHLASSEKSNSLTETQLKCMAESYRSLENRAQALEIETNLLQTELEAVKNELKEEKMNHKDALVKCKDLKEQIQRTENNSICALPLAGDTHNKFKQEKNIADATEKLAECQETIFLLGRQLKAMRPSVELSGPLPYIEKHQMNGDLMEDGDLTELENIVSPNRMLPTEGCESPSHMSNSPVHPSYTEANILLRSPVNPKHPQHQHSKSSSSSSPGMTPEKNSRGFSRFFSSKSKKWLKDE</sequence>
<evidence type="ECO:0000313" key="6">
    <source>
        <dbReference type="Proteomes" id="UP001177140"/>
    </source>
</evidence>
<dbReference type="InterPro" id="IPR008587">
    <property type="entry name" value="FPP_plant"/>
</dbReference>
<gene>
    <name evidence="5" type="ORF">MKW94_021253</name>
</gene>
<evidence type="ECO:0008006" key="7">
    <source>
        <dbReference type="Google" id="ProtNLM"/>
    </source>
</evidence>
<feature type="region of interest" description="Disordered" evidence="4">
    <location>
        <begin position="415"/>
        <end position="447"/>
    </location>
</feature>
<feature type="compositionally biased region" description="Low complexity" evidence="4">
    <location>
        <begin position="415"/>
        <end position="436"/>
    </location>
</feature>
<dbReference type="Proteomes" id="UP001177140">
    <property type="component" value="Unassembled WGS sequence"/>
</dbReference>
<dbReference type="Pfam" id="PF05911">
    <property type="entry name" value="FPP"/>
    <property type="match status" value="1"/>
</dbReference>
<protein>
    <recommendedName>
        <fullName evidence="7">Filament-like plant protein 4</fullName>
    </recommendedName>
</protein>
<feature type="region of interest" description="Disordered" evidence="4">
    <location>
        <begin position="991"/>
        <end position="1036"/>
    </location>
</feature>
<evidence type="ECO:0000256" key="3">
    <source>
        <dbReference type="SAM" id="Coils"/>
    </source>
</evidence>
<evidence type="ECO:0000256" key="1">
    <source>
        <dbReference type="ARBA" id="ARBA00005921"/>
    </source>
</evidence>
<comment type="caution">
    <text evidence="5">The sequence shown here is derived from an EMBL/GenBank/DDBJ whole genome shotgun (WGS) entry which is preliminary data.</text>
</comment>
<feature type="coiled-coil region" evidence="3">
    <location>
        <begin position="55"/>
        <end position="89"/>
    </location>
</feature>
<dbReference type="SUPFAM" id="SSF57997">
    <property type="entry name" value="Tropomyosin"/>
    <property type="match status" value="1"/>
</dbReference>
<comment type="similarity">
    <text evidence="1">Belongs to the FPP family.</text>
</comment>
<reference evidence="5" key="1">
    <citation type="submission" date="2022-03" db="EMBL/GenBank/DDBJ databases">
        <title>A functionally conserved STORR gene fusion in Papaver species that diverged 16.8 million years ago.</title>
        <authorList>
            <person name="Catania T."/>
        </authorList>
    </citation>
    <scope>NUCLEOTIDE SEQUENCE</scope>
    <source>
        <strain evidence="5">S-191538</strain>
    </source>
</reference>
<feature type="coiled-coil region" evidence="3">
    <location>
        <begin position="139"/>
        <end position="241"/>
    </location>
</feature>
<keyword evidence="2 3" id="KW-0175">Coiled coil</keyword>
<feature type="coiled-coil region" evidence="3">
    <location>
        <begin position="757"/>
        <end position="909"/>
    </location>
</feature>
<organism evidence="5 6">
    <name type="scientific">Papaver nudicaule</name>
    <name type="common">Iceland poppy</name>
    <dbReference type="NCBI Taxonomy" id="74823"/>
    <lineage>
        <taxon>Eukaryota</taxon>
        <taxon>Viridiplantae</taxon>
        <taxon>Streptophyta</taxon>
        <taxon>Embryophyta</taxon>
        <taxon>Tracheophyta</taxon>
        <taxon>Spermatophyta</taxon>
        <taxon>Magnoliopsida</taxon>
        <taxon>Ranunculales</taxon>
        <taxon>Papaveraceae</taxon>
        <taxon>Papaveroideae</taxon>
        <taxon>Papaver</taxon>
    </lineage>
</organism>
<feature type="coiled-coil region" evidence="3">
    <location>
        <begin position="357"/>
        <end position="405"/>
    </location>
</feature>
<dbReference type="EMBL" id="JAJJMA010218954">
    <property type="protein sequence ID" value="MCL7040989.1"/>
    <property type="molecule type" value="Genomic_DNA"/>
</dbReference>